<comment type="caution">
    <text evidence="2">The sequence shown here is derived from an EMBL/GenBank/DDBJ whole genome shotgun (WGS) entry which is preliminary data.</text>
</comment>
<dbReference type="OrthoDB" id="9802525at2"/>
<dbReference type="Gene3D" id="3.40.50.2000">
    <property type="entry name" value="Glycogen Phosphorylase B"/>
    <property type="match status" value="2"/>
</dbReference>
<dbReference type="InterPro" id="IPR050194">
    <property type="entry name" value="Glycosyltransferase_grp1"/>
</dbReference>
<dbReference type="AlphaFoldDB" id="A0A2A2TPU9"/>
<dbReference type="Pfam" id="PF00534">
    <property type="entry name" value="Glycos_transf_1"/>
    <property type="match status" value="1"/>
</dbReference>
<sequence>MSKQPLRIAIITSLYAPFLSGVSTGVHQRVLWLLQQGHHVLLIHPEFNSKYPKKVGDRPMRGLNEVESFTNFTSFAYPTEPLIFYKSLPQPLSYKYWSDTQVLKQFKPDIVVVEEAPQMRGFYSLFMQGYGRPIGVEYRKLTGTPTISLFHTDIVAYIKYYLGNQIFKLISPILPLTIKEFTKVYDYNFFPSEEQLTRYQELNSQRSEYLRYQGVDCQKFQPTNITYNPIPDDGRKILLFVGRITKEKNVNQLIESFPHIVAKIPDAHLVIIGSGPFDKEIRKLTQKYASNITIYGECYGTELLGWYARADVFINPSVTENLCTSNNEALASGTPLVLAKSPSAAEQVYPGINGFIAEANNPIDFANKVITILENPELKAEMSRQARQLVLKFDWSACMQQFEAKLYEILGIRN</sequence>
<reference evidence="2 3" key="1">
    <citation type="submission" date="2017-08" db="EMBL/GenBank/DDBJ databases">
        <title>Draft genome sequence of filamentous cyanobacterium Calothrix elsteri CCALA 953.</title>
        <authorList>
            <person name="Gagunashvili A.N."/>
            <person name="Elster J."/>
            <person name="Andresson O.S."/>
        </authorList>
    </citation>
    <scope>NUCLEOTIDE SEQUENCE [LARGE SCALE GENOMIC DNA]</scope>
    <source>
        <strain evidence="2 3">CCALA 953</strain>
    </source>
</reference>
<dbReference type="CDD" id="cd03801">
    <property type="entry name" value="GT4_PimA-like"/>
    <property type="match status" value="1"/>
</dbReference>
<evidence type="ECO:0000259" key="1">
    <source>
        <dbReference type="Pfam" id="PF00534"/>
    </source>
</evidence>
<dbReference type="PANTHER" id="PTHR45947">
    <property type="entry name" value="SULFOQUINOVOSYL TRANSFERASE SQD2"/>
    <property type="match status" value="1"/>
</dbReference>
<gene>
    <name evidence="2" type="ORF">CK510_01155</name>
</gene>
<protein>
    <submittedName>
        <fullName evidence="2">Group 1 glycosyl transferase</fullName>
    </submittedName>
</protein>
<dbReference type="EMBL" id="NTFS01000006">
    <property type="protein sequence ID" value="PAX60556.1"/>
    <property type="molecule type" value="Genomic_DNA"/>
</dbReference>
<proteinExistence type="predicted"/>
<dbReference type="Proteomes" id="UP000218238">
    <property type="component" value="Unassembled WGS sequence"/>
</dbReference>
<feature type="domain" description="Glycosyl transferase family 1" evidence="1">
    <location>
        <begin position="232"/>
        <end position="388"/>
    </location>
</feature>
<keyword evidence="2" id="KW-0808">Transferase</keyword>
<dbReference type="InterPro" id="IPR001296">
    <property type="entry name" value="Glyco_trans_1"/>
</dbReference>
<evidence type="ECO:0000313" key="2">
    <source>
        <dbReference type="EMBL" id="PAX60556.1"/>
    </source>
</evidence>
<keyword evidence="3" id="KW-1185">Reference proteome</keyword>
<dbReference type="SUPFAM" id="SSF53756">
    <property type="entry name" value="UDP-Glycosyltransferase/glycogen phosphorylase"/>
    <property type="match status" value="1"/>
</dbReference>
<name>A0A2A2TPU9_9CYAN</name>
<evidence type="ECO:0000313" key="3">
    <source>
        <dbReference type="Proteomes" id="UP000218238"/>
    </source>
</evidence>
<dbReference type="RefSeq" id="WP_095719934.1">
    <property type="nucleotide sequence ID" value="NZ_NTFS01000006.1"/>
</dbReference>
<organism evidence="2 3">
    <name type="scientific">Brunnivagina elsteri CCALA 953</name>
    <dbReference type="NCBI Taxonomy" id="987040"/>
    <lineage>
        <taxon>Bacteria</taxon>
        <taxon>Bacillati</taxon>
        <taxon>Cyanobacteriota</taxon>
        <taxon>Cyanophyceae</taxon>
        <taxon>Nostocales</taxon>
        <taxon>Calotrichaceae</taxon>
        <taxon>Brunnivagina</taxon>
    </lineage>
</organism>
<dbReference type="GO" id="GO:0016757">
    <property type="term" value="F:glycosyltransferase activity"/>
    <property type="evidence" value="ECO:0007669"/>
    <property type="project" value="InterPro"/>
</dbReference>
<dbReference type="PANTHER" id="PTHR45947:SF3">
    <property type="entry name" value="SULFOQUINOVOSYL TRANSFERASE SQD2"/>
    <property type="match status" value="1"/>
</dbReference>
<accession>A0A2A2TPU9</accession>